<dbReference type="Pfam" id="PF01494">
    <property type="entry name" value="FAD_binding_3"/>
    <property type="match status" value="1"/>
</dbReference>
<dbReference type="GO" id="GO:0004497">
    <property type="term" value="F:monooxygenase activity"/>
    <property type="evidence" value="ECO:0007669"/>
    <property type="project" value="UniProtKB-KW"/>
</dbReference>
<evidence type="ECO:0000313" key="4">
    <source>
        <dbReference type="EMBL" id="MBS3847995.1"/>
    </source>
</evidence>
<evidence type="ECO:0000313" key="5">
    <source>
        <dbReference type="Proteomes" id="UP000678281"/>
    </source>
</evidence>
<dbReference type="InterPro" id="IPR050493">
    <property type="entry name" value="FAD-dep_Monooxygenase_BioMet"/>
</dbReference>
<dbReference type="InterPro" id="IPR036188">
    <property type="entry name" value="FAD/NAD-bd_sf"/>
</dbReference>
<dbReference type="Gene3D" id="3.50.50.60">
    <property type="entry name" value="FAD/NAD(P)-binding domain"/>
    <property type="match status" value="1"/>
</dbReference>
<evidence type="ECO:0000256" key="1">
    <source>
        <dbReference type="ARBA" id="ARBA00023002"/>
    </source>
</evidence>
<dbReference type="InterPro" id="IPR002938">
    <property type="entry name" value="FAD-bd"/>
</dbReference>
<reference evidence="4" key="1">
    <citation type="submission" date="2021-04" db="EMBL/GenBank/DDBJ databases">
        <title>Devosia litorisediminis sp. nov., isolated from a sand dune.</title>
        <authorList>
            <person name="Park S."/>
            <person name="Yoon J.-H."/>
        </authorList>
    </citation>
    <scope>NUCLEOTIDE SEQUENCE</scope>
    <source>
        <strain evidence="4">BSSL-BM10</strain>
    </source>
</reference>
<comment type="caution">
    <text evidence="4">The sequence shown here is derived from an EMBL/GenBank/DDBJ whole genome shotgun (WGS) entry which is preliminary data.</text>
</comment>
<dbReference type="SUPFAM" id="SSF54373">
    <property type="entry name" value="FAD-linked reductases, C-terminal domain"/>
    <property type="match status" value="1"/>
</dbReference>
<feature type="domain" description="FAD-binding" evidence="3">
    <location>
        <begin position="10"/>
        <end position="344"/>
    </location>
</feature>
<dbReference type="RefSeq" id="WP_212657577.1">
    <property type="nucleotide sequence ID" value="NZ_JAGXTP010000001.1"/>
</dbReference>
<keyword evidence="1" id="KW-0560">Oxidoreductase</keyword>
<dbReference type="AlphaFoldDB" id="A0A942E9W0"/>
<dbReference type="PANTHER" id="PTHR13789">
    <property type="entry name" value="MONOOXYGENASE"/>
    <property type="match status" value="1"/>
</dbReference>
<keyword evidence="5" id="KW-1185">Reference proteome</keyword>
<sequence length="409" mass="44485">MPGTGRTYYIAGAGISGLTLALALAKFGATVVVLERNAVISEFGAGLQVSPNARRVLDQLGLEAAIAKRSLEPAGIDIYPYRKNRPLVTLALGQTMQERFGAPYVIMHRADLADALYKATRRFANIDILFGVRNWDVVSHARGVTVSIDEADGQTRTSRGNAFIGADGVRSQTRLDLLGGPHAQDRKRVAWRTLLPFDSVADELALDRVSVLFGPGYHMVCYPLPHRRQVNVALFARVPRIPTKATPLPLTNVDSRHIATIVKAAGETWTPWPLYTVDAPHWYEGNIGLIGDAAHAMVPFQAQGAAMGIEDAAVLAPLLISQPSAEEAFARYQAIRQPRVSRVSAASTTNGRIFHMPWPLSMARDLVIAAQGSHGHLRRLAWLYGHDADPKIEVNHLVNAAPQGPETTQ</sequence>
<keyword evidence="2 4" id="KW-0503">Monooxygenase</keyword>
<dbReference type="SUPFAM" id="SSF51905">
    <property type="entry name" value="FAD/NAD(P)-binding domain"/>
    <property type="match status" value="1"/>
</dbReference>
<dbReference type="GO" id="GO:0071949">
    <property type="term" value="F:FAD binding"/>
    <property type="evidence" value="ECO:0007669"/>
    <property type="project" value="InterPro"/>
</dbReference>
<dbReference type="EMBL" id="JAGXTP010000001">
    <property type="protein sequence ID" value="MBS3847995.1"/>
    <property type="molecule type" value="Genomic_DNA"/>
</dbReference>
<dbReference type="Proteomes" id="UP000678281">
    <property type="component" value="Unassembled WGS sequence"/>
</dbReference>
<dbReference type="PRINTS" id="PR00420">
    <property type="entry name" value="RNGMNOXGNASE"/>
</dbReference>
<organism evidence="4 5">
    <name type="scientific">Devosia litorisediminis</name>
    <dbReference type="NCBI Taxonomy" id="2829817"/>
    <lineage>
        <taxon>Bacteria</taxon>
        <taxon>Pseudomonadati</taxon>
        <taxon>Pseudomonadota</taxon>
        <taxon>Alphaproteobacteria</taxon>
        <taxon>Hyphomicrobiales</taxon>
        <taxon>Devosiaceae</taxon>
        <taxon>Devosia</taxon>
    </lineage>
</organism>
<evidence type="ECO:0000256" key="2">
    <source>
        <dbReference type="ARBA" id="ARBA00023033"/>
    </source>
</evidence>
<gene>
    <name evidence="4" type="ORF">KD146_04710</name>
</gene>
<accession>A0A942E9W0</accession>
<protein>
    <submittedName>
        <fullName evidence="4">FAD-dependent monooxygenase</fullName>
    </submittedName>
</protein>
<dbReference type="PANTHER" id="PTHR13789:SF309">
    <property type="entry name" value="PUTATIVE (AFU_ORTHOLOGUE AFUA_6G14510)-RELATED"/>
    <property type="match status" value="1"/>
</dbReference>
<evidence type="ECO:0000259" key="3">
    <source>
        <dbReference type="Pfam" id="PF01494"/>
    </source>
</evidence>
<proteinExistence type="predicted"/>
<name>A0A942E9W0_9HYPH</name>